<feature type="non-terminal residue" evidence="1">
    <location>
        <position position="315"/>
    </location>
</feature>
<sequence length="315" mass="36942">NKTRILLVSAMFPLAKSKHSVEDYEIWVSKFLRPITTDVYFYTTPDFAPVVQRARGFDLSITIDTSYTSPFYVPPMNGLETVYSEMHNQDREKFRHSPDLYAVWNAKPFLLDAAVKFLARRGEIYDYAFWNDAGSFRDEHQYKAWPDPGRVDQIWEKGSKLTGTKVEDLLFFPIFGAPGSTFKTWKEDIGPVDSEVSEGSFFGGSPKAVEWWCQTFYAYHDYYLSLGLFVGKDQNIINALVLLFPNRIITVWYRDPLAPARAGLIPLFDEGYLGACGKEWWYYQFWLSGIPEREEMRKTWMDESSWSRWEWWKDR</sequence>
<name>A0A067TCM6_GALM3</name>
<evidence type="ECO:0000313" key="2">
    <source>
        <dbReference type="Proteomes" id="UP000027222"/>
    </source>
</evidence>
<dbReference type="OrthoDB" id="411632at2759"/>
<keyword evidence="2" id="KW-1185">Reference proteome</keyword>
<gene>
    <name evidence="1" type="ORF">GALMADRAFT_48997</name>
</gene>
<organism evidence="1 2">
    <name type="scientific">Galerina marginata (strain CBS 339.88)</name>
    <dbReference type="NCBI Taxonomy" id="685588"/>
    <lineage>
        <taxon>Eukaryota</taxon>
        <taxon>Fungi</taxon>
        <taxon>Dikarya</taxon>
        <taxon>Basidiomycota</taxon>
        <taxon>Agaricomycotina</taxon>
        <taxon>Agaricomycetes</taxon>
        <taxon>Agaricomycetidae</taxon>
        <taxon>Agaricales</taxon>
        <taxon>Agaricineae</taxon>
        <taxon>Strophariaceae</taxon>
        <taxon>Galerina</taxon>
    </lineage>
</organism>
<dbReference type="Proteomes" id="UP000027222">
    <property type="component" value="Unassembled WGS sequence"/>
</dbReference>
<dbReference type="HOGENOM" id="CLU_045862_0_0_1"/>
<protein>
    <submittedName>
        <fullName evidence="1">Uncharacterized protein</fullName>
    </submittedName>
</protein>
<dbReference type="AlphaFoldDB" id="A0A067TCM6"/>
<reference evidence="2" key="1">
    <citation type="journal article" date="2014" name="Proc. Natl. Acad. Sci. U.S.A.">
        <title>Extensive sampling of basidiomycete genomes demonstrates inadequacy of the white-rot/brown-rot paradigm for wood decay fungi.</title>
        <authorList>
            <person name="Riley R."/>
            <person name="Salamov A.A."/>
            <person name="Brown D.W."/>
            <person name="Nagy L.G."/>
            <person name="Floudas D."/>
            <person name="Held B.W."/>
            <person name="Levasseur A."/>
            <person name="Lombard V."/>
            <person name="Morin E."/>
            <person name="Otillar R."/>
            <person name="Lindquist E.A."/>
            <person name="Sun H."/>
            <person name="LaButti K.M."/>
            <person name="Schmutz J."/>
            <person name="Jabbour D."/>
            <person name="Luo H."/>
            <person name="Baker S.E."/>
            <person name="Pisabarro A.G."/>
            <person name="Walton J.D."/>
            <person name="Blanchette R.A."/>
            <person name="Henrissat B."/>
            <person name="Martin F."/>
            <person name="Cullen D."/>
            <person name="Hibbett D.S."/>
            <person name="Grigoriev I.V."/>
        </authorList>
    </citation>
    <scope>NUCLEOTIDE SEQUENCE [LARGE SCALE GENOMIC DNA]</scope>
    <source>
        <strain evidence="2">CBS 339.88</strain>
    </source>
</reference>
<dbReference type="EMBL" id="KL142372">
    <property type="protein sequence ID" value="KDR80102.1"/>
    <property type="molecule type" value="Genomic_DNA"/>
</dbReference>
<proteinExistence type="predicted"/>
<evidence type="ECO:0000313" key="1">
    <source>
        <dbReference type="EMBL" id="KDR80102.1"/>
    </source>
</evidence>
<feature type="non-terminal residue" evidence="1">
    <location>
        <position position="1"/>
    </location>
</feature>
<accession>A0A067TCM6</accession>